<comment type="caution">
    <text evidence="3">The sequence shown here is derived from an EMBL/GenBank/DDBJ whole genome shotgun (WGS) entry which is preliminary data.</text>
</comment>
<proteinExistence type="predicted"/>
<feature type="domain" description="SMODS-associated and fused to various effectors" evidence="2">
    <location>
        <begin position="284"/>
        <end position="472"/>
    </location>
</feature>
<gene>
    <name evidence="3" type="ORF">OD816_000981</name>
</gene>
<name>A0AAE3P671_9BACT</name>
<dbReference type="InterPro" id="IPR040836">
    <property type="entry name" value="SAVED"/>
</dbReference>
<evidence type="ECO:0000259" key="2">
    <source>
        <dbReference type="Pfam" id="PF18145"/>
    </source>
</evidence>
<dbReference type="Proteomes" id="UP001144110">
    <property type="component" value="Unassembled WGS sequence"/>
</dbReference>
<dbReference type="SUPFAM" id="SSF54211">
    <property type="entry name" value="Ribosomal protein S5 domain 2-like"/>
    <property type="match status" value="1"/>
</dbReference>
<feature type="transmembrane region" description="Helical" evidence="1">
    <location>
        <begin position="431"/>
        <end position="452"/>
    </location>
</feature>
<dbReference type="Pfam" id="PF18145">
    <property type="entry name" value="SAVED"/>
    <property type="match status" value="1"/>
</dbReference>
<evidence type="ECO:0000256" key="1">
    <source>
        <dbReference type="SAM" id="Phobius"/>
    </source>
</evidence>
<dbReference type="InterPro" id="IPR020568">
    <property type="entry name" value="Ribosomal_Su5_D2-typ_SF"/>
</dbReference>
<sequence length="486" mass="56124">MFRYEEFEEEDFLLFLHQGLFDEDINTVVSKYPFYSAKIQFELIKYLRKRKPLNLSLKTLSKALSVSQKDARIILQAEGKEFKIPLSSDEISEEGQLIRALVIPGTSKIITNNEFVKRALVEIKKFLKTNFAVFFEKSFTGKSFMLPLATALYIKNIPEDLVFTGKINSSGEIFEVDNIDKKLSLCQRLGYRLCVPSQVGHINTIKVFLEKKKWSIPLYITCEDKKELQNFLKDIPEEKTSEEISYFNGLDIFYGIKKEDLCLSTGQLKTSEDFIKACYNFYQTKEFVKIRLSGEKVFHIGIRGPTSLAFALGIVFGSQDPFIIYHYPKGKYYPVKVLNPREIKERLDSYTAVKYTLEKRGDDLCILFRFAHHEMLADVKKYAESFLNNPSFLILSHSSSGNVPLEEFKKVSQEAGSIIQDIRSKHSFKSFHFFFSSPVVIAFMLGVIFGHYSEGAIYNYQKAESNYLKVINLSDLRKIREGDVRF</sequence>
<evidence type="ECO:0000313" key="4">
    <source>
        <dbReference type="Proteomes" id="UP001144110"/>
    </source>
</evidence>
<accession>A0AAE3P671</accession>
<dbReference type="NCBIfam" id="NF033611">
    <property type="entry name" value="SAVED"/>
    <property type="match status" value="1"/>
</dbReference>
<dbReference type="AlphaFoldDB" id="A0AAE3P671"/>
<keyword evidence="1" id="KW-1133">Transmembrane helix</keyword>
<reference evidence="3" key="1">
    <citation type="submission" date="2022-11" db="EMBL/GenBank/DDBJ databases">
        <title>Candidatus Alkanophaga archaea from heated hydrothermal vent sediment oxidize petroleum alkanes.</title>
        <authorList>
            <person name="Zehnle H."/>
            <person name="Laso-Perez R."/>
            <person name="Lipp J."/>
            <person name="Teske A."/>
            <person name="Wegener G."/>
        </authorList>
    </citation>
    <scope>NUCLEOTIDE SEQUENCE</scope>
    <source>
        <strain evidence="3">MCA70</strain>
    </source>
</reference>
<keyword evidence="1" id="KW-0472">Membrane</keyword>
<organism evidence="3 4">
    <name type="scientific">Candidatus Thermodesulfobacterium syntrophicum</name>
    <dbReference type="NCBI Taxonomy" id="3060442"/>
    <lineage>
        <taxon>Bacteria</taxon>
        <taxon>Pseudomonadati</taxon>
        <taxon>Thermodesulfobacteriota</taxon>
        <taxon>Thermodesulfobacteria</taxon>
        <taxon>Thermodesulfobacteriales</taxon>
        <taxon>Thermodesulfobacteriaceae</taxon>
        <taxon>Thermodesulfobacterium</taxon>
    </lineage>
</organism>
<evidence type="ECO:0000313" key="3">
    <source>
        <dbReference type="EMBL" id="MDF2953736.1"/>
    </source>
</evidence>
<dbReference type="EMBL" id="JAPHEG010000004">
    <property type="protein sequence ID" value="MDF2953736.1"/>
    <property type="molecule type" value="Genomic_DNA"/>
</dbReference>
<protein>
    <recommendedName>
        <fullName evidence="2">SMODS-associated and fused to various effectors domain-containing protein</fullName>
    </recommendedName>
</protein>
<keyword evidence="1" id="KW-0812">Transmembrane</keyword>